<organism evidence="3 4">
    <name type="scientific">Mucilaginibacter conchicola</name>
    <dbReference type="NCBI Taxonomy" id="2303333"/>
    <lineage>
        <taxon>Bacteria</taxon>
        <taxon>Pseudomonadati</taxon>
        <taxon>Bacteroidota</taxon>
        <taxon>Sphingobacteriia</taxon>
        <taxon>Sphingobacteriales</taxon>
        <taxon>Sphingobacteriaceae</taxon>
        <taxon>Mucilaginibacter</taxon>
    </lineage>
</organism>
<sequence>MKSRVPFILSFMLVVAAFSFKASAQTISDKQIKTSTAPITNSLNYIAQLKPISYSYDQQQYKQLHLPGGTQYGFIAADVKQVLPSVVDAKNNWYPAGKGNQRAITTPEVDLQKLVPLLVSAIQEQQAQIEQLKLEVQQLKASK</sequence>
<keyword evidence="1" id="KW-0732">Signal</keyword>
<dbReference type="Pfam" id="PF13884">
    <property type="entry name" value="Peptidase_S74"/>
    <property type="match status" value="1"/>
</dbReference>
<evidence type="ECO:0000313" key="4">
    <source>
        <dbReference type="Proteomes" id="UP000264217"/>
    </source>
</evidence>
<accession>A0A372NYV4</accession>
<proteinExistence type="predicted"/>
<name>A0A372NYV4_9SPHI</name>
<dbReference type="OrthoDB" id="839742at2"/>
<dbReference type="RefSeq" id="WP_117390858.1">
    <property type="nucleotide sequence ID" value="NZ_QWDC01000001.1"/>
</dbReference>
<comment type="caution">
    <text evidence="3">The sequence shown here is derived from an EMBL/GenBank/DDBJ whole genome shotgun (WGS) entry which is preliminary data.</text>
</comment>
<gene>
    <name evidence="3" type="ORF">D0C36_07140</name>
</gene>
<reference evidence="3 4" key="1">
    <citation type="submission" date="2018-08" db="EMBL/GenBank/DDBJ databases">
        <title>Mucilaginibacter sp. MYSH2.</title>
        <authorList>
            <person name="Seo T."/>
        </authorList>
    </citation>
    <scope>NUCLEOTIDE SEQUENCE [LARGE SCALE GENOMIC DNA]</scope>
    <source>
        <strain evidence="3 4">MYSH2</strain>
    </source>
</reference>
<protein>
    <submittedName>
        <fullName evidence="3">Tail fiber domain-containing protein</fullName>
    </submittedName>
</protein>
<evidence type="ECO:0000259" key="2">
    <source>
        <dbReference type="PROSITE" id="PS51688"/>
    </source>
</evidence>
<feature type="signal peptide" evidence="1">
    <location>
        <begin position="1"/>
        <end position="24"/>
    </location>
</feature>
<evidence type="ECO:0000313" key="3">
    <source>
        <dbReference type="EMBL" id="RFZ95296.1"/>
    </source>
</evidence>
<dbReference type="EMBL" id="QWDC01000001">
    <property type="protein sequence ID" value="RFZ95296.1"/>
    <property type="molecule type" value="Genomic_DNA"/>
</dbReference>
<feature type="domain" description="Peptidase S74" evidence="2">
    <location>
        <begin position="28"/>
        <end position="136"/>
    </location>
</feature>
<evidence type="ECO:0000256" key="1">
    <source>
        <dbReference type="SAM" id="SignalP"/>
    </source>
</evidence>
<dbReference type="InterPro" id="IPR030392">
    <property type="entry name" value="S74_ICA"/>
</dbReference>
<dbReference type="AlphaFoldDB" id="A0A372NYV4"/>
<feature type="chain" id="PRO_5016985874" evidence="1">
    <location>
        <begin position="25"/>
        <end position="143"/>
    </location>
</feature>
<keyword evidence="4" id="KW-1185">Reference proteome</keyword>
<dbReference type="Proteomes" id="UP000264217">
    <property type="component" value="Unassembled WGS sequence"/>
</dbReference>
<dbReference type="PROSITE" id="PS51688">
    <property type="entry name" value="ICA"/>
    <property type="match status" value="1"/>
</dbReference>